<dbReference type="AlphaFoldDB" id="A0A348HI84"/>
<dbReference type="KEGG" id="zpl:ZBT109_2606"/>
<dbReference type="OrthoDB" id="3078668at2"/>
<dbReference type="Proteomes" id="UP000267342">
    <property type="component" value="Chromosome"/>
</dbReference>
<name>A0A348HI84_9GAMM</name>
<dbReference type="RefSeq" id="WP_027705035.1">
    <property type="nucleotide sequence ID" value="NZ_AP018933.1"/>
</dbReference>
<keyword evidence="2" id="KW-1185">Reference proteome</keyword>
<dbReference type="NCBIfam" id="TIGR01611">
    <property type="entry name" value="tail_tube"/>
    <property type="match status" value="1"/>
</dbReference>
<protein>
    <submittedName>
        <fullName evidence="1">Phage tail tube protein FII</fullName>
    </submittedName>
</protein>
<dbReference type="STRING" id="1123510.GCA_000620025_01764"/>
<organism evidence="1 2">
    <name type="scientific">Zymobacter palmae</name>
    <dbReference type="NCBI Taxonomy" id="33074"/>
    <lineage>
        <taxon>Bacteria</taxon>
        <taxon>Pseudomonadati</taxon>
        <taxon>Pseudomonadota</taxon>
        <taxon>Gammaproteobacteria</taxon>
        <taxon>Oceanospirillales</taxon>
        <taxon>Halomonadaceae</taxon>
        <taxon>Zymobacter group</taxon>
        <taxon>Zymobacter</taxon>
    </lineage>
</organism>
<evidence type="ECO:0000313" key="1">
    <source>
        <dbReference type="EMBL" id="BBG31336.1"/>
    </source>
</evidence>
<dbReference type="InterPro" id="IPR006498">
    <property type="entry name" value="Tail_tube"/>
</dbReference>
<accession>A0A348HI84</accession>
<gene>
    <name evidence="1" type="ORF">ZBT109_2606</name>
</gene>
<evidence type="ECO:0000313" key="2">
    <source>
        <dbReference type="Proteomes" id="UP000267342"/>
    </source>
</evidence>
<dbReference type="EMBL" id="AP018933">
    <property type="protein sequence ID" value="BBG31336.1"/>
    <property type="molecule type" value="Genomic_DNA"/>
</dbReference>
<dbReference type="Pfam" id="PF04985">
    <property type="entry name" value="Phage_tube"/>
    <property type="match status" value="1"/>
</dbReference>
<sequence>MSLPKVLKAFNVRVDGEGWLGEAESIELPKLTRKTEEWRGGGMEGAVDLDMGQDKLEATVSCGGLMEAAFKHYGDLSVSKVPLMFYGSYEGDDGESAVEVEMRGRWTEIDMGTGKAGDKTEHKFKASLSYYKLVIDGTTKIEIDLVNMVFMVEGVDRLEARRRALQLS</sequence>
<reference evidence="1 2" key="1">
    <citation type="submission" date="2018-09" db="EMBL/GenBank/DDBJ databases">
        <title>Zymobacter palmae IAM14233 (=T109) whole genome analysis.</title>
        <authorList>
            <person name="Yanase H."/>
        </authorList>
    </citation>
    <scope>NUCLEOTIDE SEQUENCE [LARGE SCALE GENOMIC DNA]</scope>
    <source>
        <strain evidence="1 2">IAM14233</strain>
    </source>
</reference>
<proteinExistence type="predicted"/>